<protein>
    <recommendedName>
        <fullName evidence="4">Disease resistance N-terminal domain-containing protein</fullName>
    </recommendedName>
</protein>
<proteinExistence type="predicted"/>
<evidence type="ECO:0000256" key="2">
    <source>
        <dbReference type="ARBA" id="ARBA00022741"/>
    </source>
</evidence>
<evidence type="ECO:0000313" key="6">
    <source>
        <dbReference type="Proteomes" id="UP000813462"/>
    </source>
</evidence>
<evidence type="ECO:0000256" key="1">
    <source>
        <dbReference type="ARBA" id="ARBA00022737"/>
    </source>
</evidence>
<sequence>MADIIVPIVLENLIKLVKDEANLLSGVESQVSLLERSLKFMNVFLKDSAGKRNEHHMEDESDVEVVPLHWPL</sequence>
<evidence type="ECO:0000259" key="4">
    <source>
        <dbReference type="Pfam" id="PF18052"/>
    </source>
</evidence>
<dbReference type="AlphaFoldDB" id="A0A978UEW1"/>
<keyword evidence="1" id="KW-0677">Repeat</keyword>
<evidence type="ECO:0000256" key="3">
    <source>
        <dbReference type="ARBA" id="ARBA00022821"/>
    </source>
</evidence>
<dbReference type="Pfam" id="PF18052">
    <property type="entry name" value="Rx_N"/>
    <property type="match status" value="1"/>
</dbReference>
<dbReference type="GO" id="GO:0006952">
    <property type="term" value="P:defense response"/>
    <property type="evidence" value="ECO:0007669"/>
    <property type="project" value="UniProtKB-KW"/>
</dbReference>
<dbReference type="Proteomes" id="UP000813462">
    <property type="component" value="Unassembled WGS sequence"/>
</dbReference>
<organism evidence="5 6">
    <name type="scientific">Ziziphus jujuba var. spinosa</name>
    <dbReference type="NCBI Taxonomy" id="714518"/>
    <lineage>
        <taxon>Eukaryota</taxon>
        <taxon>Viridiplantae</taxon>
        <taxon>Streptophyta</taxon>
        <taxon>Embryophyta</taxon>
        <taxon>Tracheophyta</taxon>
        <taxon>Spermatophyta</taxon>
        <taxon>Magnoliopsida</taxon>
        <taxon>eudicotyledons</taxon>
        <taxon>Gunneridae</taxon>
        <taxon>Pentapetalae</taxon>
        <taxon>rosids</taxon>
        <taxon>fabids</taxon>
        <taxon>Rosales</taxon>
        <taxon>Rhamnaceae</taxon>
        <taxon>Paliureae</taxon>
        <taxon>Ziziphus</taxon>
    </lineage>
</organism>
<evidence type="ECO:0000313" key="5">
    <source>
        <dbReference type="EMBL" id="KAH7513304.1"/>
    </source>
</evidence>
<gene>
    <name evidence="5" type="ORF">FEM48_Zijuj12G0185900</name>
</gene>
<dbReference type="InterPro" id="IPR041118">
    <property type="entry name" value="Rx_N"/>
</dbReference>
<name>A0A978UEW1_ZIZJJ</name>
<comment type="caution">
    <text evidence="5">The sequence shown here is derived from an EMBL/GenBank/DDBJ whole genome shotgun (WGS) entry which is preliminary data.</text>
</comment>
<accession>A0A978UEW1</accession>
<dbReference type="GO" id="GO:0000166">
    <property type="term" value="F:nucleotide binding"/>
    <property type="evidence" value="ECO:0007669"/>
    <property type="project" value="UniProtKB-KW"/>
</dbReference>
<keyword evidence="2" id="KW-0547">Nucleotide-binding</keyword>
<reference evidence="5" key="1">
    <citation type="journal article" date="2021" name="Front. Plant Sci.">
        <title>Chromosome-Scale Genome Assembly for Chinese Sour Jujube and Insights Into Its Genome Evolution and Domestication Signature.</title>
        <authorList>
            <person name="Shen L.-Y."/>
            <person name="Luo H."/>
            <person name="Wang X.-L."/>
            <person name="Wang X.-M."/>
            <person name="Qiu X.-J."/>
            <person name="Liu H."/>
            <person name="Zhou S.-S."/>
            <person name="Jia K.-H."/>
            <person name="Nie S."/>
            <person name="Bao Y.-T."/>
            <person name="Zhang R.-G."/>
            <person name="Yun Q.-Z."/>
            <person name="Chai Y.-H."/>
            <person name="Lu J.-Y."/>
            <person name="Li Y."/>
            <person name="Zhao S.-W."/>
            <person name="Mao J.-F."/>
            <person name="Jia S.-G."/>
            <person name="Mao Y.-M."/>
        </authorList>
    </citation>
    <scope>NUCLEOTIDE SEQUENCE</scope>
    <source>
        <strain evidence="5">AT0</strain>
        <tissue evidence="5">Leaf</tissue>
    </source>
</reference>
<dbReference type="EMBL" id="JAEACU010000012">
    <property type="protein sequence ID" value="KAH7513304.1"/>
    <property type="molecule type" value="Genomic_DNA"/>
</dbReference>
<dbReference type="Gene3D" id="1.20.5.4130">
    <property type="match status" value="1"/>
</dbReference>
<feature type="domain" description="Disease resistance N-terminal" evidence="4">
    <location>
        <begin position="6"/>
        <end position="56"/>
    </location>
</feature>
<keyword evidence="3" id="KW-0611">Plant defense</keyword>